<evidence type="ECO:0000313" key="1">
    <source>
        <dbReference type="EMBL" id="AFC71188.1"/>
    </source>
</evidence>
<organism evidence="1 2">
    <name type="scientific">Rickettsia australis (strain Cutlack)</name>
    <dbReference type="NCBI Taxonomy" id="1105110"/>
    <lineage>
        <taxon>Bacteria</taxon>
        <taxon>Pseudomonadati</taxon>
        <taxon>Pseudomonadota</taxon>
        <taxon>Alphaproteobacteria</taxon>
        <taxon>Rickettsiales</taxon>
        <taxon>Rickettsiaceae</taxon>
        <taxon>Rickettsieae</taxon>
        <taxon>Rickettsia</taxon>
        <taxon>spotted fever group</taxon>
    </lineage>
</organism>
<dbReference type="EMBL" id="CP003338">
    <property type="protein sequence ID" value="AFC71188.1"/>
    <property type="molecule type" value="Genomic_DNA"/>
</dbReference>
<sequence length="75" mass="8532">MPQENSAPSYASQAFLTNAYEQLKKFKSLSHNNICTLTQNFLKIVKTFKCVLFTGNNKAFKGLIELYDEAIKKIP</sequence>
<dbReference type="Proteomes" id="UP000007589">
    <property type="component" value="Chromosome"/>
</dbReference>
<gene>
    <name evidence="1" type="ordered locus">MC5_04400</name>
</gene>
<dbReference type="HOGENOM" id="CLU_205345_0_0_5"/>
<evidence type="ECO:0000313" key="2">
    <source>
        <dbReference type="Proteomes" id="UP000007589"/>
    </source>
</evidence>
<keyword evidence="2" id="KW-1185">Reference proteome</keyword>
<proteinExistence type="predicted"/>
<protein>
    <submittedName>
        <fullName evidence="1">Uncharacterized protein</fullName>
    </submittedName>
</protein>
<dbReference type="AlphaFoldDB" id="H8K7E5"/>
<dbReference type="RefSeq" id="WP_014412714.1">
    <property type="nucleotide sequence ID" value="NC_017058.1"/>
</dbReference>
<dbReference type="OrthoDB" id="9883518at2"/>
<accession>H8K7E5</accession>
<name>H8K7E5_RICAC</name>
<dbReference type="KEGG" id="rau:MC5_04400"/>
<reference evidence="2" key="1">
    <citation type="submission" date="2012-02" db="EMBL/GenBank/DDBJ databases">
        <title>Complete genome sequence of Rickettsia australis strain Cutlack.</title>
        <authorList>
            <person name="Johnson S.L."/>
            <person name="Munk A.C."/>
            <person name="Han S."/>
            <person name="Bruce D.C."/>
            <person name="Dasch G.A."/>
        </authorList>
    </citation>
    <scope>NUCLEOTIDE SEQUENCE [LARGE SCALE GENOMIC DNA]</scope>
    <source>
        <strain evidence="2">Cutlack</strain>
    </source>
</reference>